<sequence>MHTTTTLLLALTASASGALAHIPPNLLAARQASSDVPAVTDTPSVTPSATATLTDSQAVTSAPSTSISLDYAACVSNINSIYSSINLLPTPNAALVNFLHTEAASVSDPCSWIADTPSTLSSDIMGLSSEIVSVISANAAVVTAVESCLSAAHALNATNSVFRQAAVTPYFGLASCTAVPTGSGSGSGTNSTTSGYTLPTSTGGAGKTGGASSTSSQNGGARETGAAVFAGVVAMGFLCVVGVL</sequence>
<evidence type="ECO:0008006" key="5">
    <source>
        <dbReference type="Google" id="ProtNLM"/>
    </source>
</evidence>
<keyword evidence="4" id="KW-1185">Reference proteome</keyword>
<evidence type="ECO:0000313" key="4">
    <source>
        <dbReference type="Proteomes" id="UP001303473"/>
    </source>
</evidence>
<feature type="compositionally biased region" description="Low complexity" evidence="1">
    <location>
        <begin position="188"/>
        <end position="202"/>
    </location>
</feature>
<name>A0AAN6N951_9PEZI</name>
<feature type="region of interest" description="Disordered" evidence="1">
    <location>
        <begin position="180"/>
        <end position="219"/>
    </location>
</feature>
<dbReference type="AlphaFoldDB" id="A0AAN6N951"/>
<comment type="caution">
    <text evidence="3">The sequence shown here is derived from an EMBL/GenBank/DDBJ whole genome shotgun (WGS) entry which is preliminary data.</text>
</comment>
<feature type="signal peptide" evidence="2">
    <location>
        <begin position="1"/>
        <end position="20"/>
    </location>
</feature>
<evidence type="ECO:0000256" key="2">
    <source>
        <dbReference type="SAM" id="SignalP"/>
    </source>
</evidence>
<organism evidence="3 4">
    <name type="scientific">Diplogelasinospora grovesii</name>
    <dbReference type="NCBI Taxonomy" id="303347"/>
    <lineage>
        <taxon>Eukaryota</taxon>
        <taxon>Fungi</taxon>
        <taxon>Dikarya</taxon>
        <taxon>Ascomycota</taxon>
        <taxon>Pezizomycotina</taxon>
        <taxon>Sordariomycetes</taxon>
        <taxon>Sordariomycetidae</taxon>
        <taxon>Sordariales</taxon>
        <taxon>Diplogelasinosporaceae</taxon>
        <taxon>Diplogelasinospora</taxon>
    </lineage>
</organism>
<protein>
    <recommendedName>
        <fullName evidence="5">Infection structure specific protein</fullName>
    </recommendedName>
</protein>
<evidence type="ECO:0000313" key="3">
    <source>
        <dbReference type="EMBL" id="KAK3941482.1"/>
    </source>
</evidence>
<dbReference type="Proteomes" id="UP001303473">
    <property type="component" value="Unassembled WGS sequence"/>
</dbReference>
<dbReference type="EMBL" id="MU853783">
    <property type="protein sequence ID" value="KAK3941482.1"/>
    <property type="molecule type" value="Genomic_DNA"/>
</dbReference>
<keyword evidence="2" id="KW-0732">Signal</keyword>
<feature type="chain" id="PRO_5042810231" description="Infection structure specific protein" evidence="2">
    <location>
        <begin position="21"/>
        <end position="244"/>
    </location>
</feature>
<evidence type="ECO:0000256" key="1">
    <source>
        <dbReference type="SAM" id="MobiDB-lite"/>
    </source>
</evidence>
<gene>
    <name evidence="3" type="ORF">QBC46DRAFT_382795</name>
</gene>
<accession>A0AAN6N951</accession>
<reference evidence="4" key="1">
    <citation type="journal article" date="2023" name="Mol. Phylogenet. Evol.">
        <title>Genome-scale phylogeny and comparative genomics of the fungal order Sordariales.</title>
        <authorList>
            <person name="Hensen N."/>
            <person name="Bonometti L."/>
            <person name="Westerberg I."/>
            <person name="Brannstrom I.O."/>
            <person name="Guillou S."/>
            <person name="Cros-Aarteil S."/>
            <person name="Calhoun S."/>
            <person name="Haridas S."/>
            <person name="Kuo A."/>
            <person name="Mondo S."/>
            <person name="Pangilinan J."/>
            <person name="Riley R."/>
            <person name="LaButti K."/>
            <person name="Andreopoulos B."/>
            <person name="Lipzen A."/>
            <person name="Chen C."/>
            <person name="Yan M."/>
            <person name="Daum C."/>
            <person name="Ng V."/>
            <person name="Clum A."/>
            <person name="Steindorff A."/>
            <person name="Ohm R.A."/>
            <person name="Martin F."/>
            <person name="Silar P."/>
            <person name="Natvig D.O."/>
            <person name="Lalanne C."/>
            <person name="Gautier V."/>
            <person name="Ament-Velasquez S.L."/>
            <person name="Kruys A."/>
            <person name="Hutchinson M.I."/>
            <person name="Powell A.J."/>
            <person name="Barry K."/>
            <person name="Miller A.N."/>
            <person name="Grigoriev I.V."/>
            <person name="Debuchy R."/>
            <person name="Gladieux P."/>
            <person name="Hiltunen Thoren M."/>
            <person name="Johannesson H."/>
        </authorList>
    </citation>
    <scope>NUCLEOTIDE SEQUENCE [LARGE SCALE GENOMIC DNA]</scope>
    <source>
        <strain evidence="4">CBS 340.73</strain>
    </source>
</reference>
<proteinExistence type="predicted"/>